<comment type="similarity">
    <text evidence="1 12">Belongs to the thymidylate kinase family.</text>
</comment>
<feature type="binding site" evidence="12">
    <location>
        <begin position="20"/>
        <end position="27"/>
    </location>
    <ligand>
        <name>ATP</name>
        <dbReference type="ChEBI" id="CHEBI:30616"/>
    </ligand>
</feature>
<comment type="caution">
    <text evidence="14">The sequence shown here is derived from an EMBL/GenBank/DDBJ whole genome shotgun (WGS) entry which is preliminary data.</text>
</comment>
<gene>
    <name evidence="12" type="primary">tmk</name>
    <name evidence="14" type="ORF">BI198_08350</name>
</gene>
<dbReference type="Pfam" id="PF02223">
    <property type="entry name" value="Thymidylate_kin"/>
    <property type="match status" value="1"/>
</dbReference>
<evidence type="ECO:0000256" key="5">
    <source>
        <dbReference type="ARBA" id="ARBA00022727"/>
    </source>
</evidence>
<proteinExistence type="inferred from homology"/>
<dbReference type="EC" id="2.7.4.9" evidence="2 12"/>
<dbReference type="InterPro" id="IPR018094">
    <property type="entry name" value="Thymidylate_kinase"/>
</dbReference>
<evidence type="ECO:0000256" key="8">
    <source>
        <dbReference type="ARBA" id="ARBA00022840"/>
    </source>
</evidence>
<organism evidence="14 15">
    <name type="scientific">Rheinheimera salexigens</name>
    <dbReference type="NCBI Taxonomy" id="1628148"/>
    <lineage>
        <taxon>Bacteria</taxon>
        <taxon>Pseudomonadati</taxon>
        <taxon>Pseudomonadota</taxon>
        <taxon>Gammaproteobacteria</taxon>
        <taxon>Chromatiales</taxon>
        <taxon>Chromatiaceae</taxon>
        <taxon>Rheinheimera</taxon>
    </lineage>
</organism>
<keyword evidence="6 12" id="KW-0547">Nucleotide-binding</keyword>
<evidence type="ECO:0000256" key="3">
    <source>
        <dbReference type="ARBA" id="ARBA00017144"/>
    </source>
</evidence>
<evidence type="ECO:0000256" key="6">
    <source>
        <dbReference type="ARBA" id="ARBA00022741"/>
    </source>
</evidence>
<dbReference type="AlphaFoldDB" id="A0A1E7QA43"/>
<evidence type="ECO:0000259" key="13">
    <source>
        <dbReference type="Pfam" id="PF02223"/>
    </source>
</evidence>
<dbReference type="Gene3D" id="3.40.50.300">
    <property type="entry name" value="P-loop containing nucleotide triphosphate hydrolases"/>
    <property type="match status" value="1"/>
</dbReference>
<dbReference type="InterPro" id="IPR027417">
    <property type="entry name" value="P-loop_NTPase"/>
</dbReference>
<sequence>MQSSKKNTLQNKAQFIVVEGLEGSGKSSAIALVQHWLQQKGHDVICTREPGGTPMAEQIRNLVKQVSDEVVSPTTELLLMYAARMQLMTNVITPALTAGKTVLADRHDMSSRAYQGGGRQLDEAFINDLRRAVLSEHTPDITLYLDIDPKIGLQRALERGKLDRIELEQLAFFERTREKYQQIAANESNVFTIDASQAIEQVHADIISVLNAQVAPHTQATL</sequence>
<dbReference type="SUPFAM" id="SSF52540">
    <property type="entry name" value="P-loop containing nucleoside triphosphate hydrolases"/>
    <property type="match status" value="1"/>
</dbReference>
<dbReference type="GO" id="GO:0005524">
    <property type="term" value="F:ATP binding"/>
    <property type="evidence" value="ECO:0007669"/>
    <property type="project" value="UniProtKB-UniRule"/>
</dbReference>
<protein>
    <recommendedName>
        <fullName evidence="3 12">Thymidylate kinase</fullName>
        <ecNumber evidence="2 12">2.7.4.9</ecNumber>
    </recommendedName>
    <alternativeName>
        <fullName evidence="9 12">dTMP kinase</fullName>
    </alternativeName>
</protein>
<evidence type="ECO:0000313" key="15">
    <source>
        <dbReference type="Proteomes" id="UP000242258"/>
    </source>
</evidence>
<dbReference type="GO" id="GO:0005829">
    <property type="term" value="C:cytosol"/>
    <property type="evidence" value="ECO:0007669"/>
    <property type="project" value="TreeGrafter"/>
</dbReference>
<dbReference type="GO" id="GO:0006235">
    <property type="term" value="P:dTTP biosynthetic process"/>
    <property type="evidence" value="ECO:0007669"/>
    <property type="project" value="UniProtKB-UniRule"/>
</dbReference>
<dbReference type="InterPro" id="IPR039430">
    <property type="entry name" value="Thymidylate_kin-like_dom"/>
</dbReference>
<evidence type="ECO:0000256" key="4">
    <source>
        <dbReference type="ARBA" id="ARBA00022679"/>
    </source>
</evidence>
<dbReference type="CDD" id="cd01672">
    <property type="entry name" value="TMPK"/>
    <property type="match status" value="1"/>
</dbReference>
<dbReference type="PANTHER" id="PTHR10344:SF4">
    <property type="entry name" value="UMP-CMP KINASE 2, MITOCHONDRIAL"/>
    <property type="match status" value="1"/>
</dbReference>
<evidence type="ECO:0000256" key="12">
    <source>
        <dbReference type="HAMAP-Rule" id="MF_00165"/>
    </source>
</evidence>
<evidence type="ECO:0000256" key="9">
    <source>
        <dbReference type="ARBA" id="ARBA00029962"/>
    </source>
</evidence>
<keyword evidence="8 12" id="KW-0067">ATP-binding</keyword>
<dbReference type="FunFam" id="3.40.50.300:FF:000225">
    <property type="entry name" value="Thymidylate kinase"/>
    <property type="match status" value="1"/>
</dbReference>
<name>A0A1E7QA43_9GAMM</name>
<keyword evidence="4 12" id="KW-0808">Transferase</keyword>
<dbReference type="OrthoDB" id="9774907at2"/>
<dbReference type="HAMAP" id="MF_00165">
    <property type="entry name" value="Thymidylate_kinase"/>
    <property type="match status" value="1"/>
</dbReference>
<dbReference type="Proteomes" id="UP000242258">
    <property type="component" value="Unassembled WGS sequence"/>
</dbReference>
<dbReference type="NCBIfam" id="TIGR00041">
    <property type="entry name" value="DTMP_kinase"/>
    <property type="match status" value="1"/>
</dbReference>
<dbReference type="EMBL" id="MKEK01000001">
    <property type="protein sequence ID" value="OEY71016.1"/>
    <property type="molecule type" value="Genomic_DNA"/>
</dbReference>
<evidence type="ECO:0000313" key="14">
    <source>
        <dbReference type="EMBL" id="OEY71016.1"/>
    </source>
</evidence>
<keyword evidence="15" id="KW-1185">Reference proteome</keyword>
<keyword evidence="5 12" id="KW-0545">Nucleotide biosynthesis</keyword>
<comment type="catalytic activity">
    <reaction evidence="10 12">
        <text>dTMP + ATP = dTDP + ADP</text>
        <dbReference type="Rhea" id="RHEA:13517"/>
        <dbReference type="ChEBI" id="CHEBI:30616"/>
        <dbReference type="ChEBI" id="CHEBI:58369"/>
        <dbReference type="ChEBI" id="CHEBI:63528"/>
        <dbReference type="ChEBI" id="CHEBI:456216"/>
        <dbReference type="EC" id="2.7.4.9"/>
    </reaction>
</comment>
<feature type="domain" description="Thymidylate kinase-like" evidence="13">
    <location>
        <begin position="18"/>
        <end position="206"/>
    </location>
</feature>
<evidence type="ECO:0000256" key="7">
    <source>
        <dbReference type="ARBA" id="ARBA00022777"/>
    </source>
</evidence>
<evidence type="ECO:0000256" key="11">
    <source>
        <dbReference type="ARBA" id="ARBA00057735"/>
    </source>
</evidence>
<evidence type="ECO:0000256" key="1">
    <source>
        <dbReference type="ARBA" id="ARBA00009776"/>
    </source>
</evidence>
<keyword evidence="7 12" id="KW-0418">Kinase</keyword>
<dbReference type="GO" id="GO:0004798">
    <property type="term" value="F:dTMP kinase activity"/>
    <property type="evidence" value="ECO:0007669"/>
    <property type="project" value="UniProtKB-UniRule"/>
</dbReference>
<comment type="function">
    <text evidence="11 12">Phosphorylation of dTMP to form dTDP in both de novo and salvage pathways of dTTP synthesis.</text>
</comment>
<dbReference type="PANTHER" id="PTHR10344">
    <property type="entry name" value="THYMIDYLATE KINASE"/>
    <property type="match status" value="1"/>
</dbReference>
<reference evidence="15" key="1">
    <citation type="submission" date="2016-09" db="EMBL/GenBank/DDBJ databases">
        <authorList>
            <person name="Wan X."/>
            <person name="Hou S."/>
        </authorList>
    </citation>
    <scope>NUCLEOTIDE SEQUENCE [LARGE SCALE GENOMIC DNA]</scope>
    <source>
        <strain evidence="15">KH87</strain>
    </source>
</reference>
<evidence type="ECO:0000256" key="10">
    <source>
        <dbReference type="ARBA" id="ARBA00048743"/>
    </source>
</evidence>
<evidence type="ECO:0000256" key="2">
    <source>
        <dbReference type="ARBA" id="ARBA00012980"/>
    </source>
</evidence>
<accession>A0A1E7QA43</accession>
<dbReference type="STRING" id="1628148.BI198_08350"/>
<dbReference type="GO" id="GO:0006233">
    <property type="term" value="P:dTDP biosynthetic process"/>
    <property type="evidence" value="ECO:0007669"/>
    <property type="project" value="InterPro"/>
</dbReference>
<dbReference type="GO" id="GO:0006227">
    <property type="term" value="P:dUDP biosynthetic process"/>
    <property type="evidence" value="ECO:0007669"/>
    <property type="project" value="TreeGrafter"/>
</dbReference>